<gene>
    <name evidence="1" type="ORF">BOX15_Mlig008912g2</name>
</gene>
<sequence length="276" mass="31841">MNVFRDTDDSTADDRKMRRSLAASIARHEAAVETLKWHMEMDDYDDYDDSVGRRRALYSEDQRDYWSDDAAPRTAARYPTDSRWDSDRHFRADERIEDPRLVGVGSVGRKFSPYWSDDNGFRVDAKLTSTRAARLPTALELDDERNAGVRAYLERKLRDYQPLQPPAIHSARTVQLPSPPQTPRLSTPDCTGNGCCWNESCSRFERYELEPADFEQREAVSPMPPTDELVAARYEFGRWASRPSGVETSLDGPANWPYACRPFFFRRADTPSARYY</sequence>
<dbReference type="Proteomes" id="UP000215902">
    <property type="component" value="Unassembled WGS sequence"/>
</dbReference>
<name>A0A267DR64_9PLAT</name>
<dbReference type="EMBL" id="NIVC01003359">
    <property type="protein sequence ID" value="PAA51781.1"/>
    <property type="molecule type" value="Genomic_DNA"/>
</dbReference>
<organism evidence="1 2">
    <name type="scientific">Macrostomum lignano</name>
    <dbReference type="NCBI Taxonomy" id="282301"/>
    <lineage>
        <taxon>Eukaryota</taxon>
        <taxon>Metazoa</taxon>
        <taxon>Spiralia</taxon>
        <taxon>Lophotrochozoa</taxon>
        <taxon>Platyhelminthes</taxon>
        <taxon>Rhabditophora</taxon>
        <taxon>Macrostomorpha</taxon>
        <taxon>Macrostomida</taxon>
        <taxon>Macrostomidae</taxon>
        <taxon>Macrostomum</taxon>
    </lineage>
</organism>
<accession>A0A267DR64</accession>
<reference evidence="1 2" key="1">
    <citation type="submission" date="2017-06" db="EMBL/GenBank/DDBJ databases">
        <title>A platform for efficient transgenesis in Macrostomum lignano, a flatworm model organism for stem cell research.</title>
        <authorList>
            <person name="Berezikov E."/>
        </authorList>
    </citation>
    <scope>NUCLEOTIDE SEQUENCE [LARGE SCALE GENOMIC DNA]</scope>
    <source>
        <strain evidence="1">DV1</strain>
        <tissue evidence="1">Whole organism</tissue>
    </source>
</reference>
<evidence type="ECO:0000313" key="2">
    <source>
        <dbReference type="Proteomes" id="UP000215902"/>
    </source>
</evidence>
<comment type="caution">
    <text evidence="1">The sequence shown here is derived from an EMBL/GenBank/DDBJ whole genome shotgun (WGS) entry which is preliminary data.</text>
</comment>
<proteinExistence type="predicted"/>
<keyword evidence="2" id="KW-1185">Reference proteome</keyword>
<dbReference type="AlphaFoldDB" id="A0A267DR64"/>
<evidence type="ECO:0000313" key="1">
    <source>
        <dbReference type="EMBL" id="PAA51781.1"/>
    </source>
</evidence>
<protein>
    <submittedName>
        <fullName evidence="1">Uncharacterized protein</fullName>
    </submittedName>
</protein>